<gene>
    <name evidence="1" type="ORF">PR048_019229</name>
</gene>
<dbReference type="Proteomes" id="UP001159363">
    <property type="component" value="Chromosome 6"/>
</dbReference>
<dbReference type="EMBL" id="JARBHB010000007">
    <property type="protein sequence ID" value="KAJ8878646.1"/>
    <property type="molecule type" value="Genomic_DNA"/>
</dbReference>
<comment type="caution">
    <text evidence="1">The sequence shown here is derived from an EMBL/GenBank/DDBJ whole genome shotgun (WGS) entry which is preliminary data.</text>
</comment>
<accession>A0ABQ9H378</accession>
<evidence type="ECO:0000313" key="2">
    <source>
        <dbReference type="Proteomes" id="UP001159363"/>
    </source>
</evidence>
<organism evidence="1 2">
    <name type="scientific">Dryococelus australis</name>
    <dbReference type="NCBI Taxonomy" id="614101"/>
    <lineage>
        <taxon>Eukaryota</taxon>
        <taxon>Metazoa</taxon>
        <taxon>Ecdysozoa</taxon>
        <taxon>Arthropoda</taxon>
        <taxon>Hexapoda</taxon>
        <taxon>Insecta</taxon>
        <taxon>Pterygota</taxon>
        <taxon>Neoptera</taxon>
        <taxon>Polyneoptera</taxon>
        <taxon>Phasmatodea</taxon>
        <taxon>Verophasmatodea</taxon>
        <taxon>Anareolatae</taxon>
        <taxon>Phasmatidae</taxon>
        <taxon>Eurycanthinae</taxon>
        <taxon>Dryococelus</taxon>
    </lineage>
</organism>
<keyword evidence="2" id="KW-1185">Reference proteome</keyword>
<sequence length="626" mass="69125">MLTPEALMQQRTVVVTPLYLKLCLKIPGVLRVRLYLCFNLSHQNPPAICLSEEKGCLSPAASATLYPTRLTWLTLSGVEYSAATLESYRPSLCFPLDRILSAITPLQQSLHSSITLTPVCTRGILRHEAAHRDRLRVFCPAPAYSLGSVRSSHPYSQGGTHAHPGPMLLDGERLLYHPVSPLLSASSVCQVRRKTPRHSRSDKAISVVLVVLLVERRTSGSPPESSQQPGRAKHNSALHCRYEVRSAAAVRCSSQSLRGLHYESTASLCTAPWHCNPVILQREPPTSDSLYTCPGSPRSRSSILTSFHLRRRALRTSPTRHLGLESALRLPPNWELLFPAFEAEKRRSDKVDTATSVKCNIATKRKALNWRAVLSSHCVYLWDFSGFFEMFASYQEEPGSIAGGVTRVIIVPDDAAGRLIFSVISCFPRPCIPTLFHTHLFTLVGSQDLHKGDTSDDWHITEVLNVTSTPLGNKNCVRPLSGLKLTRCTQPVRVAHRASICLQRIIVNLLTLVGTGLDLKKGVGRGQKRHLPRRHVSRDDTPVVGRVHLLSEERTAVLRSPAILQSLAWLVRVRKSRRSSSMVVRGGRPESPRCVCVSITTSTTQLKPNGSSYGHFGAVHSASQTP</sequence>
<name>A0ABQ9H378_9NEOP</name>
<protein>
    <submittedName>
        <fullName evidence="1">Uncharacterized protein</fullName>
    </submittedName>
</protein>
<evidence type="ECO:0000313" key="1">
    <source>
        <dbReference type="EMBL" id="KAJ8878646.1"/>
    </source>
</evidence>
<reference evidence="1 2" key="1">
    <citation type="submission" date="2023-02" db="EMBL/GenBank/DDBJ databases">
        <title>LHISI_Scaffold_Assembly.</title>
        <authorList>
            <person name="Stuart O.P."/>
            <person name="Cleave R."/>
            <person name="Magrath M.J.L."/>
            <person name="Mikheyev A.S."/>
        </authorList>
    </citation>
    <scope>NUCLEOTIDE SEQUENCE [LARGE SCALE GENOMIC DNA]</scope>
    <source>
        <strain evidence="1">Daus_M_001</strain>
        <tissue evidence="1">Leg muscle</tissue>
    </source>
</reference>
<proteinExistence type="predicted"/>